<protein>
    <submittedName>
        <fullName evidence="1">Uncharacterized protein</fullName>
    </submittedName>
</protein>
<proteinExistence type="predicted"/>
<name>A0A380B9N6_SPHSI</name>
<reference evidence="1 2" key="1">
    <citation type="submission" date="2018-06" db="EMBL/GenBank/DDBJ databases">
        <authorList>
            <consortium name="Pathogen Informatics"/>
            <person name="Doyle S."/>
        </authorList>
    </citation>
    <scope>NUCLEOTIDE SEQUENCE [LARGE SCALE GENOMIC DNA]</scope>
    <source>
        <strain evidence="1 2">NCTC11388</strain>
    </source>
</reference>
<evidence type="ECO:0000313" key="2">
    <source>
        <dbReference type="Proteomes" id="UP000254893"/>
    </source>
</evidence>
<organism evidence="1 2">
    <name type="scientific">Sphingobacterium spiritivorum</name>
    <name type="common">Flavobacterium spiritivorum</name>
    <dbReference type="NCBI Taxonomy" id="258"/>
    <lineage>
        <taxon>Bacteria</taxon>
        <taxon>Pseudomonadati</taxon>
        <taxon>Bacteroidota</taxon>
        <taxon>Sphingobacteriia</taxon>
        <taxon>Sphingobacteriales</taxon>
        <taxon>Sphingobacteriaceae</taxon>
        <taxon>Sphingobacterium</taxon>
    </lineage>
</organism>
<gene>
    <name evidence="1" type="ORF">NCTC11388_00455</name>
</gene>
<sequence length="40" mass="4746">MYKNASNLLIIYGHQMSENHVHQRKSFEIDSIRSAKANKW</sequence>
<evidence type="ECO:0000313" key="1">
    <source>
        <dbReference type="EMBL" id="SUI97831.1"/>
    </source>
</evidence>
<dbReference type="AlphaFoldDB" id="A0A380B9N6"/>
<accession>A0A380B9N6</accession>
<dbReference type="EMBL" id="UGYW01000001">
    <property type="protein sequence ID" value="SUI97831.1"/>
    <property type="molecule type" value="Genomic_DNA"/>
</dbReference>
<dbReference type="Proteomes" id="UP000254893">
    <property type="component" value="Unassembled WGS sequence"/>
</dbReference>